<evidence type="ECO:0000313" key="4">
    <source>
        <dbReference type="Proteomes" id="UP000068210"/>
    </source>
</evidence>
<dbReference type="AlphaFoldDB" id="A0A0C4WKX9"/>
<gene>
    <name evidence="3" type="ORF">Achr_1820</name>
</gene>
<dbReference type="Proteomes" id="UP000068210">
    <property type="component" value="Chromosome"/>
</dbReference>
<dbReference type="NCBIfam" id="NF033547">
    <property type="entry name" value="transpos_IS1595"/>
    <property type="match status" value="1"/>
</dbReference>
<dbReference type="RefSeq" id="WP_039800927.1">
    <property type="nucleotide sequence ID" value="NZ_CP010415.1"/>
</dbReference>
<name>A0A0C4WKX9_9GAMM</name>
<dbReference type="KEGG" id="acx:Achr_1820"/>
<dbReference type="Pfam" id="PF12762">
    <property type="entry name" value="DDE_Tnp_IS1595"/>
    <property type="match status" value="1"/>
</dbReference>
<feature type="domain" description="ISXO2-like transposase" evidence="2">
    <location>
        <begin position="136"/>
        <end position="291"/>
    </location>
</feature>
<dbReference type="EMBL" id="CP010415">
    <property type="protein sequence ID" value="AJE19690.1"/>
    <property type="molecule type" value="Genomic_DNA"/>
</dbReference>
<reference evidence="3 4" key="1">
    <citation type="journal article" date="2015" name="PLoS ONE">
        <title>Azotobacter Genomes: The Genome of Azotobacter chroococcum NCIMB 8003 (ATCC 4412).</title>
        <authorList>
            <person name="Robson R.L."/>
            <person name="Jones R."/>
            <person name="Robson R.M."/>
            <person name="Schwartz A."/>
            <person name="Richardson T.H."/>
        </authorList>
    </citation>
    <scope>NUCLEOTIDE SEQUENCE [LARGE SCALE GENOMIC DNA]</scope>
    <source>
        <strain evidence="3 4">NCIMB 8003</strain>
    </source>
</reference>
<proteinExistence type="predicted"/>
<sequence length="317" mass="35883">MKASQFTTWIAQLSSLTPEQRQQLKACLSISGTPPQDMISTPSSCPHCQSSELRPWGSSAGLPRYRCKSCGKTSNPLTGTPMARLRKRHLWQSYAEALTQSLTVRRAAKHCGVGKNTAFLWRHRFLSQIADHQAQRESGIVEADETFFLESFKGQRDLPRPPRKRGGSAKRRGLSAEQIPVLVVRDRSGQHADFQLEKLDAAHVRERLHPLIDADAILCTDSAGVYAHFAKVEGIAHRPVNPSQKRRVDGPFHIQNVNAYDSRLKNWMIRFHGVATKYLTHYLGWRRLLERYKAQLNPLICLRESLGRAAMQQLTQT</sequence>
<dbReference type="InterPro" id="IPR024445">
    <property type="entry name" value="Tnp_ISXO2-like"/>
</dbReference>
<dbReference type="PANTHER" id="PTHR33293">
    <property type="entry name" value="INSERTION ELEMENT IS1 1 PROTEIN INSB-RELATED"/>
    <property type="match status" value="1"/>
</dbReference>
<feature type="region of interest" description="Disordered" evidence="1">
    <location>
        <begin position="154"/>
        <end position="173"/>
    </location>
</feature>
<feature type="compositionally biased region" description="Basic residues" evidence="1">
    <location>
        <begin position="161"/>
        <end position="173"/>
    </location>
</feature>
<organism evidence="3 4">
    <name type="scientific">Azotobacter chroococcum NCIMB 8003</name>
    <dbReference type="NCBI Taxonomy" id="1328314"/>
    <lineage>
        <taxon>Bacteria</taxon>
        <taxon>Pseudomonadati</taxon>
        <taxon>Pseudomonadota</taxon>
        <taxon>Gammaproteobacteria</taxon>
        <taxon>Pseudomonadales</taxon>
        <taxon>Pseudomonadaceae</taxon>
        <taxon>Azotobacter</taxon>
    </lineage>
</organism>
<dbReference type="InterPro" id="IPR051354">
    <property type="entry name" value="Transposase_27_IS1"/>
</dbReference>
<dbReference type="PANTHER" id="PTHR33293:SF1">
    <property type="entry name" value="INSERTION ELEMENT IS1 1 PROTEIN INSB-RELATED"/>
    <property type="match status" value="1"/>
</dbReference>
<dbReference type="SMART" id="SM01126">
    <property type="entry name" value="DDE_Tnp_IS1595"/>
    <property type="match status" value="1"/>
</dbReference>
<evidence type="ECO:0000313" key="3">
    <source>
        <dbReference type="EMBL" id="AJE19690.1"/>
    </source>
</evidence>
<accession>A0A0C4WKX9</accession>
<protein>
    <submittedName>
        <fullName evidence="3">Transposase, ISXO2-like</fullName>
    </submittedName>
</protein>
<dbReference type="STRING" id="1328314.Achr_1820"/>
<dbReference type="HOGENOM" id="CLU_048546_0_1_6"/>
<evidence type="ECO:0000256" key="1">
    <source>
        <dbReference type="SAM" id="MobiDB-lite"/>
    </source>
</evidence>
<keyword evidence="4" id="KW-1185">Reference proteome</keyword>
<evidence type="ECO:0000259" key="2">
    <source>
        <dbReference type="SMART" id="SM01126"/>
    </source>
</evidence>